<gene>
    <name evidence="2" type="ORF">ACFX5D_14955</name>
</gene>
<proteinExistence type="predicted"/>
<feature type="domain" description="HYR-like" evidence="1">
    <location>
        <begin position="59"/>
        <end position="132"/>
    </location>
</feature>
<feature type="domain" description="HYR-like" evidence="1">
    <location>
        <begin position="1400"/>
        <end position="1468"/>
    </location>
</feature>
<feature type="domain" description="HYR-like" evidence="1">
    <location>
        <begin position="1081"/>
        <end position="1152"/>
    </location>
</feature>
<feature type="domain" description="HYR-like" evidence="1">
    <location>
        <begin position="1240"/>
        <end position="1310"/>
    </location>
</feature>
<comment type="caution">
    <text evidence="2">The sequence shown here is derived from an EMBL/GenBank/DDBJ whole genome shotgun (WGS) entry which is preliminary data.</text>
</comment>
<dbReference type="InterPro" id="IPR043555">
    <property type="entry name" value="SRPX-like"/>
</dbReference>
<dbReference type="PANTHER" id="PTHR46343:SF2">
    <property type="entry name" value="SUSHI_VON WILLEBRAND FACTOR TYPE A_EGF_PENTRAXIN DOMAIN-CONTAINING 1"/>
    <property type="match status" value="1"/>
</dbReference>
<name>A0ABW6HRL5_9FLAO</name>
<dbReference type="InterPro" id="IPR013783">
    <property type="entry name" value="Ig-like_fold"/>
</dbReference>
<feature type="domain" description="HYR-like" evidence="1">
    <location>
        <begin position="1479"/>
        <end position="1547"/>
    </location>
</feature>
<dbReference type="Proteomes" id="UP001600039">
    <property type="component" value="Unassembled WGS sequence"/>
</dbReference>
<reference evidence="2 3" key="1">
    <citation type="submission" date="2024-06" db="EMBL/GenBank/DDBJ databases">
        <title>Flavobacterium spp. isolated from glacier.</title>
        <authorList>
            <person name="Han D."/>
        </authorList>
    </citation>
    <scope>NUCLEOTIDE SEQUENCE [LARGE SCALE GENOMIC DNA]</scope>
    <source>
        <strain evidence="2 3">LB3P45</strain>
    </source>
</reference>
<evidence type="ECO:0000313" key="2">
    <source>
        <dbReference type="EMBL" id="MFE3849263.1"/>
    </source>
</evidence>
<evidence type="ECO:0000313" key="3">
    <source>
        <dbReference type="Proteomes" id="UP001600039"/>
    </source>
</evidence>
<accession>A0ABW6HRL5</accession>
<dbReference type="PANTHER" id="PTHR46343">
    <property type="entry name" value="HYR DOMAIN-CONTAINING PROTEIN"/>
    <property type="match status" value="1"/>
</dbReference>
<feature type="domain" description="HYR-like" evidence="1">
    <location>
        <begin position="1320"/>
        <end position="1389"/>
    </location>
</feature>
<feature type="domain" description="HYR-like" evidence="1">
    <location>
        <begin position="1002"/>
        <end position="1073"/>
    </location>
</feature>
<feature type="non-terminal residue" evidence="2">
    <location>
        <position position="1"/>
    </location>
</feature>
<dbReference type="RefSeq" id="WP_379859009.1">
    <property type="nucleotide sequence ID" value="NZ_JBHZQA010000012.1"/>
</dbReference>
<sequence>ATDNCIGTVTITHADVVTPGSCANRYSIARTYTATDACGNASSVTQTITVNDQTAPVITSVPANTSVSCASAVPGFNDNAVIATDNCIGTVTITHADVVTPGSCANRYSIARTYTATDACGNASSVTQTITVNDQTAPVITSIPANTSVSCASAVPGFNDNAVVATDNCIGTVTITHADVVTPGSCANRYSIARTYTATDVCGNASSATHTIIVNDQTPPVFTKIPKDLTVECNALIQVEAIANITATDNCDTTPIITYLGEVKTNGGCPNNYILTRTWKAEDICGNSSTKSQTITVSDTTPPKLFDRPKDITLESDKNCFADISITSTGTVTNIIDNCDANAYANSTDGDCFGESNSTSINAGVGNYFNFTVSGFDGVLASAIEKVALAFETNQGKGRAEFTLVSPNGQAIILVGPYCTGGACDDATSNTKELYLPVFYPNSSNYPQWNNNNYIQDAVSQNFTPNGGLTSPNTISGVTSYASSFENFTGPMNGNWFIYSRKQASVNGSIDFKSVCLTPTLLCKNEKLVIRHWTVSDHCNNDVTFDQVIRVIDKMVPTFTKPVDKTIYTSGTCTYNTNVEFTGDVLDEADNCSTGIQATYTDSEPVAIVSCQGGFTIARTWSLSDNCGNKAGDQIQTITIRDNTAPTFTKPADKTIYTTSTCTYNTNVEFTGDVLDEVDNCSTGIQATYTDSEPVAIVGCQGGLTIVRTWSLSDNCGNKAADQIQTITIRDNTAPTFTKPADKTIYTTSTCSYDTNIEFTGDVLDEVDNCSTGIQATYTDGQPVAIVSCQGGFTIARTWSLTDNCGIKAADQIQTITIRDNTAPTFAAPADKTIYASSTCTYDTNIEFTGDVLNETDNCSTVIQATYADADPVAIAGCQGSFTIARTWSLTDNCGNSAANQIQTITVLDNTPPTITVKASNIIVECDGQGNQNSIGDWLANNGGAVASDACSNLTWSNNFNKLSNDCSAAVTVIFTAKDSCGNSASSSATFSVQDSTKPIAPEAPASVTVSCSTNVPVMSSLSAIDNCSGQIVTEGIDTIKQGNCANSYVITRKWTFTDACSNSSSSVQTITVQDINAPVIAELPGATTISCPATPEFTQATATDECGSDFELSHIDTTLNGACAGSYSITRTWTAKDVCGNESTASQIINVQDVTAPVIVNLPSATTISCPATPEFTQAAATDECGSAFELSHIDTTVNGACAGSYSVTRTWTAKDVCGNESTASQTINVQDFTAPIIVNLPSATTISCPATPEFAQATATDECGSAFELTHIDTTVNGACAGSYSVTRTWTAKDVCGNESTASQTINVQDVTAPVIVNLPSATTISCPATPEFTQATATDECGSAFELTHTDTTVNGACAGSYSVTRTWTAKDACGNSSTATQTINVQDTTAPVIATLPATTIISCPATSEFTKATATDACGSTFTLTSADVTTNGACAGSYSVTRTWTATDACGNSSTATQTINVEDTTAPVIATLPVTATISCSATPEFTKATATDACGSAFTLTPVDVTTNGACAGSYSVTRTWTATDVCGNSSSASQTINVQDTTGPTTTTAYSATVNVSCDAIPVKPELVFVDNCSTATLVKYTVDKINEVADSYSLVSTWIATDNCGNESTFKQIINVAVTNSLVTIPSTACNNGEVTTVNLSTLLPVGTPTTGTWTAVNNAAVLQGDVLTVFGLPITTPENPPYVFEYKIADADCPRTIRINMTIDDSCAGIVLPCGVVLVHNAFSPNGDGINENFIIDNIDDINCYPTNTVEIYNRWGVLVFDTTGYNNTSRVFNGISQGRSTISQSSGLPSGVYFYILNYSSIDGIGNIQTNKKDGYLYLTK</sequence>
<dbReference type="Pfam" id="PF23237">
    <property type="entry name" value="HYR_4C"/>
    <property type="match status" value="7"/>
</dbReference>
<protein>
    <submittedName>
        <fullName evidence="2">Gliding motility-associated C-terminal domain-containing protein</fullName>
    </submittedName>
</protein>
<organism evidence="2 3">
    <name type="scientific">Flavobacterium fructosi</name>
    <dbReference type="NCBI Taxonomy" id="3230416"/>
    <lineage>
        <taxon>Bacteria</taxon>
        <taxon>Pseudomonadati</taxon>
        <taxon>Bacteroidota</taxon>
        <taxon>Flavobacteriia</taxon>
        <taxon>Flavobacteriales</taxon>
        <taxon>Flavobacteriaceae</taxon>
        <taxon>Flavobacterium</taxon>
    </lineage>
</organism>
<keyword evidence="3" id="KW-1185">Reference proteome</keyword>
<dbReference type="EMBL" id="JBHZQA010000012">
    <property type="protein sequence ID" value="MFE3849263.1"/>
    <property type="molecule type" value="Genomic_DNA"/>
</dbReference>
<evidence type="ECO:0000259" key="1">
    <source>
        <dbReference type="Pfam" id="PF23237"/>
    </source>
</evidence>
<dbReference type="Pfam" id="PF13585">
    <property type="entry name" value="CHU_C"/>
    <property type="match status" value="1"/>
</dbReference>
<dbReference type="InterPro" id="IPR057078">
    <property type="entry name" value="HYR-4C"/>
</dbReference>
<dbReference type="Gene3D" id="2.60.40.10">
    <property type="entry name" value="Immunoglobulins"/>
    <property type="match status" value="7"/>
</dbReference>